<name>A0A5J4VS63_9EUKA</name>
<dbReference type="Proteomes" id="UP000324800">
    <property type="component" value="Unassembled WGS sequence"/>
</dbReference>
<evidence type="ECO:0000313" key="1">
    <source>
        <dbReference type="EMBL" id="KAA6385260.1"/>
    </source>
</evidence>
<evidence type="ECO:0000313" key="2">
    <source>
        <dbReference type="Proteomes" id="UP000324800"/>
    </source>
</evidence>
<reference evidence="1 2" key="1">
    <citation type="submission" date="2019-03" db="EMBL/GenBank/DDBJ databases">
        <title>Single cell metagenomics reveals metabolic interactions within the superorganism composed of flagellate Streblomastix strix and complex community of Bacteroidetes bacteria on its surface.</title>
        <authorList>
            <person name="Treitli S.C."/>
            <person name="Kolisko M."/>
            <person name="Husnik F."/>
            <person name="Keeling P."/>
            <person name="Hampl V."/>
        </authorList>
    </citation>
    <scope>NUCLEOTIDE SEQUENCE [LARGE SCALE GENOMIC DNA]</scope>
    <source>
        <strain evidence="1">ST1C</strain>
    </source>
</reference>
<comment type="caution">
    <text evidence="1">The sequence shown here is derived from an EMBL/GenBank/DDBJ whole genome shotgun (WGS) entry which is preliminary data.</text>
</comment>
<gene>
    <name evidence="1" type="ORF">EZS28_019216</name>
</gene>
<dbReference type="AlphaFoldDB" id="A0A5J4VS63"/>
<dbReference type="EMBL" id="SNRW01005347">
    <property type="protein sequence ID" value="KAA6385260.1"/>
    <property type="molecule type" value="Genomic_DNA"/>
</dbReference>
<accession>A0A5J4VS63</accession>
<protein>
    <submittedName>
        <fullName evidence="1">Uncharacterized protein</fullName>
    </submittedName>
</protein>
<organism evidence="1 2">
    <name type="scientific">Streblomastix strix</name>
    <dbReference type="NCBI Taxonomy" id="222440"/>
    <lineage>
        <taxon>Eukaryota</taxon>
        <taxon>Metamonada</taxon>
        <taxon>Preaxostyla</taxon>
        <taxon>Oxymonadida</taxon>
        <taxon>Streblomastigidae</taxon>
        <taxon>Streblomastix</taxon>
    </lineage>
</organism>
<sequence>MKRGVKAKATELQSVRIGIGKKCEKDIFSRTFLLGQSKNTIALVQQFGELRIVKNGYQVHEFLNSNEQVPNDVDDGYNLNHSSDTESNSDQEVIHYDARMRSIAQQTHLVFNGSIKREDIVSIYFLQEGKITTSIFKINKTYVPFAIREIPKDYCI</sequence>
<proteinExistence type="predicted"/>